<dbReference type="AlphaFoldDB" id="Q17PD4"/>
<gene>
    <name evidence="1" type="ORF">AaeL_AAEL000366</name>
</gene>
<reference evidence="1" key="1">
    <citation type="submission" date="2005-10" db="EMBL/GenBank/DDBJ databases">
        <authorList>
            <person name="Loftus B.J."/>
            <person name="Nene V.M."/>
            <person name="Hannick L.I."/>
            <person name="Bidwell S."/>
            <person name="Haas B."/>
            <person name="Amedeo P."/>
            <person name="Orvis J."/>
            <person name="Wortman J.R."/>
            <person name="White O.R."/>
            <person name="Salzberg S."/>
            <person name="Shumway M."/>
            <person name="Koo H."/>
            <person name="Zhao Y."/>
            <person name="Holmes M."/>
            <person name="Miller J."/>
            <person name="Schatz M."/>
            <person name="Pop M."/>
            <person name="Pai G."/>
            <person name="Utterback T."/>
            <person name="Rogers Y.-H."/>
            <person name="Kravitz S."/>
            <person name="Fraser C.M."/>
        </authorList>
    </citation>
    <scope>NUCLEOTIDE SEQUENCE</scope>
    <source>
        <strain evidence="1">Liverpool</strain>
    </source>
</reference>
<dbReference type="EMBL" id="CH477191">
    <property type="protein sequence ID" value="EAT48684.1"/>
    <property type="molecule type" value="Genomic_DNA"/>
</dbReference>
<dbReference type="Proteomes" id="UP000682892">
    <property type="component" value="Unassembled WGS sequence"/>
</dbReference>
<accession>Q17PD4</accession>
<reference evidence="1" key="2">
    <citation type="journal article" date="2007" name="Science">
        <title>Genome sequence of Aedes aegypti, a major arbovirus vector.</title>
        <authorList>
            <person name="Nene V."/>
            <person name="Wortman J.R."/>
            <person name="Lawson D."/>
            <person name="Haas B."/>
            <person name="Kodira C."/>
            <person name="Tu Z.J."/>
            <person name="Loftus B."/>
            <person name="Xi Z."/>
            <person name="Megy K."/>
            <person name="Grabherr M."/>
            <person name="Ren Q."/>
            <person name="Zdobnov E.M."/>
            <person name="Lobo N.F."/>
            <person name="Campbell K.S."/>
            <person name="Brown S.E."/>
            <person name="Bonaldo M.F."/>
            <person name="Zhu J."/>
            <person name="Sinkins S.P."/>
            <person name="Hogenkamp D.G."/>
            <person name="Amedeo P."/>
            <person name="Arensburger P."/>
            <person name="Atkinson P.W."/>
            <person name="Bidwell S."/>
            <person name="Biedler J."/>
            <person name="Birney E."/>
            <person name="Bruggner R.V."/>
            <person name="Costas J."/>
            <person name="Coy M.R."/>
            <person name="Crabtree J."/>
            <person name="Crawford M."/>
            <person name="Debruyn B."/>
            <person name="Decaprio D."/>
            <person name="Eiglmeier K."/>
            <person name="Eisenstadt E."/>
            <person name="El-Dorry H."/>
            <person name="Gelbart W.M."/>
            <person name="Gomes S.L."/>
            <person name="Hammond M."/>
            <person name="Hannick L.I."/>
            <person name="Hogan J.R."/>
            <person name="Holmes M.H."/>
            <person name="Jaffe D."/>
            <person name="Johnston J.S."/>
            <person name="Kennedy R.C."/>
            <person name="Koo H."/>
            <person name="Kravitz S."/>
            <person name="Kriventseva E.V."/>
            <person name="Kulp D."/>
            <person name="Labutti K."/>
            <person name="Lee E."/>
            <person name="Li S."/>
            <person name="Lovin D.D."/>
            <person name="Mao C."/>
            <person name="Mauceli E."/>
            <person name="Menck C.F."/>
            <person name="Miller J.R."/>
            <person name="Montgomery P."/>
            <person name="Mori A."/>
            <person name="Nascimento A.L."/>
            <person name="Naveira H.F."/>
            <person name="Nusbaum C."/>
            <person name="O'leary S."/>
            <person name="Orvis J."/>
            <person name="Pertea M."/>
            <person name="Quesneville H."/>
            <person name="Reidenbach K.R."/>
            <person name="Rogers Y.H."/>
            <person name="Roth C.W."/>
            <person name="Schneider J.R."/>
            <person name="Schatz M."/>
            <person name="Shumway M."/>
            <person name="Stanke M."/>
            <person name="Stinson E.O."/>
            <person name="Tubio J.M."/>
            <person name="Vanzee J.P."/>
            <person name="Verjovski-Almeida S."/>
            <person name="Werner D."/>
            <person name="White O."/>
            <person name="Wyder S."/>
            <person name="Zeng Q."/>
            <person name="Zhao Q."/>
            <person name="Zhao Y."/>
            <person name="Hill C.A."/>
            <person name="Raikhel A.S."/>
            <person name="Soares M.B."/>
            <person name="Knudson D.L."/>
            <person name="Lee N.H."/>
            <person name="Galagan J."/>
            <person name="Salzberg S.L."/>
            <person name="Paulsen I.T."/>
            <person name="Dimopoulos G."/>
            <person name="Collins F.H."/>
            <person name="Birren B."/>
            <person name="Fraser-Liggett C.M."/>
            <person name="Severson D.W."/>
        </authorList>
    </citation>
    <scope>NUCLEOTIDE SEQUENCE [LARGE SCALE GENOMIC DNA]</scope>
    <source>
        <strain evidence="1">Liverpool</strain>
    </source>
</reference>
<protein>
    <submittedName>
        <fullName evidence="1">AAEL000366-PA</fullName>
    </submittedName>
</protein>
<sequence>MNTTRPIRLPRSKLGRGHFFFVPEEFEGIKVDSSWVTLIYLQATTGEPSTNEQHCGAITTELEPLEACHEPRREKKTPRTGAILLIKKGFNFDKDNLINNGNWRRGGYGISLDATQGYRAGVAAGFRGSLFSFFLLYQDDDDDDDDGNHQ</sequence>
<organism evidence="1 2">
    <name type="scientific">Aedes aegypti</name>
    <name type="common">Yellowfever mosquito</name>
    <name type="synonym">Culex aegypti</name>
    <dbReference type="NCBI Taxonomy" id="7159"/>
    <lineage>
        <taxon>Eukaryota</taxon>
        <taxon>Metazoa</taxon>
        <taxon>Ecdysozoa</taxon>
        <taxon>Arthropoda</taxon>
        <taxon>Hexapoda</taxon>
        <taxon>Insecta</taxon>
        <taxon>Pterygota</taxon>
        <taxon>Neoptera</taxon>
        <taxon>Endopterygota</taxon>
        <taxon>Diptera</taxon>
        <taxon>Nematocera</taxon>
        <taxon>Culicoidea</taxon>
        <taxon>Culicidae</taxon>
        <taxon>Culicinae</taxon>
        <taxon>Aedini</taxon>
        <taxon>Aedes</taxon>
        <taxon>Stegomyia</taxon>
    </lineage>
</organism>
<name>Q17PD4_AEDAE</name>
<evidence type="ECO:0000313" key="1">
    <source>
        <dbReference type="EMBL" id="EAT48684.1"/>
    </source>
</evidence>
<evidence type="ECO:0000313" key="2">
    <source>
        <dbReference type="Proteomes" id="UP000682892"/>
    </source>
</evidence>
<reference evidence="1" key="3">
    <citation type="submission" date="2012-09" db="EMBL/GenBank/DDBJ databases">
        <authorList>
            <consortium name="VectorBase"/>
        </authorList>
    </citation>
    <scope>NUCLEOTIDE SEQUENCE</scope>
    <source>
        <strain evidence="1">Liverpool</strain>
    </source>
</reference>
<dbReference type="PaxDb" id="7159-AAEL000366-PA"/>
<proteinExistence type="predicted"/>
<dbReference type="HOGENOM" id="CLU_1742054_0_0_1"/>